<proteinExistence type="predicted"/>
<evidence type="ECO:0000313" key="1">
    <source>
        <dbReference type="EMBL" id="GAA3017175.1"/>
    </source>
</evidence>
<gene>
    <name evidence="1" type="ORF">GCM10017559_46250</name>
</gene>
<dbReference type="Proteomes" id="UP001499930">
    <property type="component" value="Unassembled WGS sequence"/>
</dbReference>
<protein>
    <submittedName>
        <fullName evidence="1">Uncharacterized protein</fullName>
    </submittedName>
</protein>
<reference evidence="2" key="1">
    <citation type="journal article" date="2019" name="Int. J. Syst. Evol. Microbiol.">
        <title>The Global Catalogue of Microorganisms (GCM) 10K type strain sequencing project: providing services to taxonomists for standard genome sequencing and annotation.</title>
        <authorList>
            <consortium name="The Broad Institute Genomics Platform"/>
            <consortium name="The Broad Institute Genome Sequencing Center for Infectious Disease"/>
            <person name="Wu L."/>
            <person name="Ma J."/>
        </authorList>
    </citation>
    <scope>NUCLEOTIDE SEQUENCE [LARGE SCALE GENOMIC DNA]</scope>
    <source>
        <strain evidence="2">JCM 3106</strain>
    </source>
</reference>
<name>A0ABP6KSK1_9ACTN</name>
<evidence type="ECO:0000313" key="2">
    <source>
        <dbReference type="Proteomes" id="UP001499930"/>
    </source>
</evidence>
<sequence>MALAKRVNVMLVTTPGHGRAVATPKTWEALAGLRRCPHRVTAIVQAILTLEAIESARCSG</sequence>
<accession>A0ABP6KSK1</accession>
<comment type="caution">
    <text evidence="1">The sequence shown here is derived from an EMBL/GenBank/DDBJ whole genome shotgun (WGS) entry which is preliminary data.</text>
</comment>
<keyword evidence="2" id="KW-1185">Reference proteome</keyword>
<dbReference type="RefSeq" id="WP_344898708.1">
    <property type="nucleotide sequence ID" value="NZ_BAAAWD010000013.1"/>
</dbReference>
<organism evidence="1 2">
    <name type="scientific">Streptosporangium longisporum</name>
    <dbReference type="NCBI Taxonomy" id="46187"/>
    <lineage>
        <taxon>Bacteria</taxon>
        <taxon>Bacillati</taxon>
        <taxon>Actinomycetota</taxon>
        <taxon>Actinomycetes</taxon>
        <taxon>Streptosporangiales</taxon>
        <taxon>Streptosporangiaceae</taxon>
        <taxon>Streptosporangium</taxon>
    </lineage>
</organism>
<dbReference type="EMBL" id="BAAAWD010000013">
    <property type="protein sequence ID" value="GAA3017175.1"/>
    <property type="molecule type" value="Genomic_DNA"/>
</dbReference>